<evidence type="ECO:0000259" key="1">
    <source>
        <dbReference type="Pfam" id="PF13754"/>
    </source>
</evidence>
<dbReference type="Pfam" id="PF13754">
    <property type="entry name" value="Big_3_4"/>
    <property type="match status" value="1"/>
</dbReference>
<protein>
    <submittedName>
        <fullName evidence="2">Glycosyl hydrolase</fullName>
    </submittedName>
</protein>
<keyword evidence="2" id="KW-0378">Hydrolase</keyword>
<gene>
    <name evidence="2" type="ORF">Ana3638_11955</name>
</gene>
<feature type="domain" description="Ig-like" evidence="1">
    <location>
        <begin position="2"/>
        <end position="92"/>
    </location>
</feature>
<dbReference type="GO" id="GO:0016787">
    <property type="term" value="F:hydrolase activity"/>
    <property type="evidence" value="ECO:0007669"/>
    <property type="project" value="UniProtKB-KW"/>
</dbReference>
<dbReference type="Proteomes" id="UP000464314">
    <property type="component" value="Chromosome"/>
</dbReference>
<evidence type="ECO:0000313" key="2">
    <source>
        <dbReference type="EMBL" id="QHQ61399.1"/>
    </source>
</evidence>
<dbReference type="AlphaFoldDB" id="A0A6P1TMJ6"/>
<dbReference type="EMBL" id="CP048000">
    <property type="protein sequence ID" value="QHQ61399.1"/>
    <property type="molecule type" value="Genomic_DNA"/>
</dbReference>
<sequence length="94" mass="10769">MRVFGKVDGVDVIFQQKEGGRWEVPVPLDTDGEYVVEIMAEDEAGNIAYMAKMLFIVNRNQLSAYMVPYSYLAQLQDSYNAYLTTDTYTVELLR</sequence>
<proteinExistence type="predicted"/>
<dbReference type="RefSeq" id="WP_161838224.1">
    <property type="nucleotide sequence ID" value="NZ_CP048000.1"/>
</dbReference>
<organism evidence="2 3">
    <name type="scientific">Anaerocolumna sedimenticola</name>
    <dbReference type="NCBI Taxonomy" id="2696063"/>
    <lineage>
        <taxon>Bacteria</taxon>
        <taxon>Bacillati</taxon>
        <taxon>Bacillota</taxon>
        <taxon>Clostridia</taxon>
        <taxon>Lachnospirales</taxon>
        <taxon>Lachnospiraceae</taxon>
        <taxon>Anaerocolumna</taxon>
    </lineage>
</organism>
<dbReference type="InterPro" id="IPR022038">
    <property type="entry name" value="Ig-like_bact"/>
</dbReference>
<name>A0A6P1TMJ6_9FIRM</name>
<accession>A0A6P1TMJ6</accession>
<dbReference type="KEGG" id="anr:Ana3638_11955"/>
<evidence type="ECO:0000313" key="3">
    <source>
        <dbReference type="Proteomes" id="UP000464314"/>
    </source>
</evidence>
<keyword evidence="3" id="KW-1185">Reference proteome</keyword>
<reference evidence="2 3" key="1">
    <citation type="submission" date="2020-01" db="EMBL/GenBank/DDBJ databases">
        <title>Genome analysis of Anaerocolumna sp. CBA3638.</title>
        <authorList>
            <person name="Kim J."/>
            <person name="Roh S.W."/>
        </authorList>
    </citation>
    <scope>NUCLEOTIDE SEQUENCE [LARGE SCALE GENOMIC DNA]</scope>
    <source>
        <strain evidence="2 3">CBA3638</strain>
    </source>
</reference>